<dbReference type="AlphaFoldDB" id="M2PK67"/>
<dbReference type="HOGENOM" id="CLU_1635177_0_0_1"/>
<sequence length="162" mass="18299">MGGSYASLHPPMTKVSTWSERSTLHRGLEFRDSMNMTMDKRWQGQWADAIGPSSIRSLRRTSSRFLSAGPAATSSQRAPLEDMAPGWKWLSLNMGPSYQHFEVPPRSNRTRSSSHHLFRRNVSPVNSEGRAAAIRTVMQSMRTRALPFTQADQRHHHTRAGP</sequence>
<dbReference type="EMBL" id="KB445797">
    <property type="protein sequence ID" value="EMD36679.1"/>
    <property type="molecule type" value="Genomic_DNA"/>
</dbReference>
<evidence type="ECO:0000313" key="1">
    <source>
        <dbReference type="EMBL" id="EMD36679.1"/>
    </source>
</evidence>
<reference evidence="1 2" key="1">
    <citation type="journal article" date="2012" name="Proc. Natl. Acad. Sci. U.S.A.">
        <title>Comparative genomics of Ceriporiopsis subvermispora and Phanerochaete chrysosporium provide insight into selective ligninolysis.</title>
        <authorList>
            <person name="Fernandez-Fueyo E."/>
            <person name="Ruiz-Duenas F.J."/>
            <person name="Ferreira P."/>
            <person name="Floudas D."/>
            <person name="Hibbett D.S."/>
            <person name="Canessa P."/>
            <person name="Larrondo L.F."/>
            <person name="James T.Y."/>
            <person name="Seelenfreund D."/>
            <person name="Lobos S."/>
            <person name="Polanco R."/>
            <person name="Tello M."/>
            <person name="Honda Y."/>
            <person name="Watanabe T."/>
            <person name="Watanabe T."/>
            <person name="Ryu J.S."/>
            <person name="Kubicek C.P."/>
            <person name="Schmoll M."/>
            <person name="Gaskell J."/>
            <person name="Hammel K.E."/>
            <person name="St John F.J."/>
            <person name="Vanden Wymelenberg A."/>
            <person name="Sabat G."/>
            <person name="Splinter BonDurant S."/>
            <person name="Syed K."/>
            <person name="Yadav J.S."/>
            <person name="Doddapaneni H."/>
            <person name="Subramanian V."/>
            <person name="Lavin J.L."/>
            <person name="Oguiza J.A."/>
            <person name="Perez G."/>
            <person name="Pisabarro A.G."/>
            <person name="Ramirez L."/>
            <person name="Santoyo F."/>
            <person name="Master E."/>
            <person name="Coutinho P.M."/>
            <person name="Henrissat B."/>
            <person name="Lombard V."/>
            <person name="Magnuson J.K."/>
            <person name="Kuees U."/>
            <person name="Hori C."/>
            <person name="Igarashi K."/>
            <person name="Samejima M."/>
            <person name="Held B.W."/>
            <person name="Barry K.W."/>
            <person name="LaButti K.M."/>
            <person name="Lapidus A."/>
            <person name="Lindquist E.A."/>
            <person name="Lucas S.M."/>
            <person name="Riley R."/>
            <person name="Salamov A.A."/>
            <person name="Hoffmeister D."/>
            <person name="Schwenk D."/>
            <person name="Hadar Y."/>
            <person name="Yarden O."/>
            <person name="de Vries R.P."/>
            <person name="Wiebenga A."/>
            <person name="Stenlid J."/>
            <person name="Eastwood D."/>
            <person name="Grigoriev I.V."/>
            <person name="Berka R.M."/>
            <person name="Blanchette R.A."/>
            <person name="Kersten P."/>
            <person name="Martinez A.T."/>
            <person name="Vicuna R."/>
            <person name="Cullen D."/>
        </authorList>
    </citation>
    <scope>NUCLEOTIDE SEQUENCE [LARGE SCALE GENOMIC DNA]</scope>
    <source>
        <strain evidence="1 2">B</strain>
    </source>
</reference>
<gene>
    <name evidence="1" type="ORF">CERSUDRAFT_114632</name>
</gene>
<evidence type="ECO:0000313" key="2">
    <source>
        <dbReference type="Proteomes" id="UP000016930"/>
    </source>
</evidence>
<keyword evidence="2" id="KW-1185">Reference proteome</keyword>
<proteinExistence type="predicted"/>
<dbReference type="Proteomes" id="UP000016930">
    <property type="component" value="Unassembled WGS sequence"/>
</dbReference>
<protein>
    <submittedName>
        <fullName evidence="1">Uncharacterized protein</fullName>
    </submittedName>
</protein>
<organism evidence="1 2">
    <name type="scientific">Ceriporiopsis subvermispora (strain B)</name>
    <name type="common">White-rot fungus</name>
    <name type="synonym">Gelatoporia subvermispora</name>
    <dbReference type="NCBI Taxonomy" id="914234"/>
    <lineage>
        <taxon>Eukaryota</taxon>
        <taxon>Fungi</taxon>
        <taxon>Dikarya</taxon>
        <taxon>Basidiomycota</taxon>
        <taxon>Agaricomycotina</taxon>
        <taxon>Agaricomycetes</taxon>
        <taxon>Polyporales</taxon>
        <taxon>Gelatoporiaceae</taxon>
        <taxon>Gelatoporia</taxon>
    </lineage>
</organism>
<name>M2PK67_CERS8</name>
<accession>M2PK67</accession>